<dbReference type="Proteomes" id="UP000049472">
    <property type="component" value="Unassembled WGS sequence"/>
</dbReference>
<dbReference type="AlphaFoldDB" id="A0A0M6WT90"/>
<evidence type="ECO:0000313" key="2">
    <source>
        <dbReference type="Proteomes" id="UP000049472"/>
    </source>
</evidence>
<dbReference type="EMBL" id="CVRQ01000025">
    <property type="protein sequence ID" value="CRL40474.1"/>
    <property type="molecule type" value="Genomic_DNA"/>
</dbReference>
<organism evidence="1 2">
    <name type="scientific">Agathobacter rectalis</name>
    <dbReference type="NCBI Taxonomy" id="39491"/>
    <lineage>
        <taxon>Bacteria</taxon>
        <taxon>Bacillati</taxon>
        <taxon>Bacillota</taxon>
        <taxon>Clostridia</taxon>
        <taxon>Lachnospirales</taxon>
        <taxon>Lachnospiraceae</taxon>
        <taxon>Agathobacter</taxon>
    </lineage>
</organism>
<protein>
    <submittedName>
        <fullName evidence="1">Uncharacterized protein</fullName>
    </submittedName>
</protein>
<evidence type="ECO:0000313" key="1">
    <source>
        <dbReference type="EMBL" id="CRL40474.1"/>
    </source>
</evidence>
<keyword evidence="2" id="KW-1185">Reference proteome</keyword>
<gene>
    <name evidence="1" type="ORF">T1815_23731</name>
</gene>
<sequence>MIGIAICDDHTDYDVGNEIINTILNYYLSPIKSACKITVRRKNEPFAENS</sequence>
<name>A0A0M6WT90_9FIRM</name>
<accession>A0A0M6WT90</accession>
<reference evidence="2" key="1">
    <citation type="submission" date="2015-05" db="EMBL/GenBank/DDBJ databases">
        <authorList>
            <consortium name="Pathogen Informatics"/>
        </authorList>
    </citation>
    <scope>NUCLEOTIDE SEQUENCE [LARGE SCALE GENOMIC DNA]</scope>
    <source>
        <strain evidence="2">T1-815</strain>
    </source>
</reference>
<proteinExistence type="predicted"/>